<dbReference type="InterPro" id="IPR037165">
    <property type="entry name" value="AldOxase/xan_DH_Mopterin-bd_sf"/>
</dbReference>
<dbReference type="PANTHER" id="PTHR45444">
    <property type="entry name" value="XANTHINE DEHYDROGENASE"/>
    <property type="match status" value="1"/>
</dbReference>
<dbReference type="InterPro" id="IPR036318">
    <property type="entry name" value="FAD-bd_PCMH-like_sf"/>
</dbReference>
<dbReference type="SUPFAM" id="SSF54665">
    <property type="entry name" value="CO dehydrogenase molybdoprotein N-domain-like"/>
    <property type="match status" value="1"/>
</dbReference>
<dbReference type="RefSeq" id="XP_006811643.1">
    <property type="nucleotide sequence ID" value="XM_006811580.1"/>
</dbReference>
<evidence type="ECO:0000313" key="5">
    <source>
        <dbReference type="RefSeq" id="XP_006811643.1"/>
    </source>
</evidence>
<evidence type="ECO:0000259" key="3">
    <source>
        <dbReference type="PROSITE" id="PS51387"/>
    </source>
</evidence>
<dbReference type="SUPFAM" id="SSF55447">
    <property type="entry name" value="CO dehydrogenase flavoprotein C-terminal domain-like"/>
    <property type="match status" value="1"/>
</dbReference>
<dbReference type="InterPro" id="IPR016166">
    <property type="entry name" value="FAD-bd_PCMH"/>
</dbReference>
<dbReference type="SMART" id="SM01008">
    <property type="entry name" value="Ald_Xan_dh_C"/>
    <property type="match status" value="1"/>
</dbReference>
<dbReference type="SUPFAM" id="SSF56003">
    <property type="entry name" value="Molybdenum cofactor-binding domain"/>
    <property type="match status" value="1"/>
</dbReference>
<evidence type="ECO:0000256" key="1">
    <source>
        <dbReference type="ARBA" id="ARBA00001974"/>
    </source>
</evidence>
<keyword evidence="4" id="KW-1185">Reference proteome</keyword>
<protein>
    <submittedName>
        <fullName evidence="5">Xanthine dehydrogenase/oxidase-like</fullName>
    </submittedName>
</protein>
<dbReference type="InterPro" id="IPR000674">
    <property type="entry name" value="Ald_Oxase/Xan_DH_a/b"/>
</dbReference>
<dbReference type="Pfam" id="PF01315">
    <property type="entry name" value="Ald_Xan_dh_C"/>
    <property type="match status" value="1"/>
</dbReference>
<dbReference type="GeneID" id="102809889"/>
<dbReference type="InterPro" id="IPR002346">
    <property type="entry name" value="Mopterin_DH_FAD-bd"/>
</dbReference>
<accession>A0ABM0LV52</accession>
<keyword evidence="2" id="KW-0560">Oxidoreductase</keyword>
<dbReference type="SMART" id="SM01092">
    <property type="entry name" value="CO_deh_flav_C"/>
    <property type="match status" value="1"/>
</dbReference>
<gene>
    <name evidence="5" type="primary">LOC102809889</name>
</gene>
<dbReference type="InterPro" id="IPR036683">
    <property type="entry name" value="CO_DH_flav_C_dom_sf"/>
</dbReference>
<evidence type="ECO:0000256" key="2">
    <source>
        <dbReference type="ARBA" id="ARBA00023002"/>
    </source>
</evidence>
<organism evidence="4 5">
    <name type="scientific">Saccoglossus kowalevskii</name>
    <name type="common">Acorn worm</name>
    <dbReference type="NCBI Taxonomy" id="10224"/>
    <lineage>
        <taxon>Eukaryota</taxon>
        <taxon>Metazoa</taxon>
        <taxon>Hemichordata</taxon>
        <taxon>Enteropneusta</taxon>
        <taxon>Harrimaniidae</taxon>
        <taxon>Saccoglossus</taxon>
    </lineage>
</organism>
<dbReference type="Gene3D" id="3.90.1170.50">
    <property type="entry name" value="Aldehyde oxidase/xanthine dehydrogenase, a/b hammerhead"/>
    <property type="match status" value="1"/>
</dbReference>
<name>A0ABM0LV52_SACKO</name>
<dbReference type="PROSITE" id="PS51387">
    <property type="entry name" value="FAD_PCMH"/>
    <property type="match status" value="1"/>
</dbReference>
<dbReference type="Gene3D" id="3.30.465.10">
    <property type="match status" value="1"/>
</dbReference>
<reference evidence="5" key="1">
    <citation type="submission" date="2025-08" db="UniProtKB">
        <authorList>
            <consortium name="RefSeq"/>
        </authorList>
    </citation>
    <scope>IDENTIFICATION</scope>
    <source>
        <tissue evidence="5">Testes</tissue>
    </source>
</reference>
<dbReference type="Proteomes" id="UP000694865">
    <property type="component" value="Unplaced"/>
</dbReference>
<feature type="domain" description="FAD-binding PCMH-type" evidence="3">
    <location>
        <begin position="1"/>
        <end position="92"/>
    </location>
</feature>
<dbReference type="Gene3D" id="3.30.365.10">
    <property type="entry name" value="Aldehyde oxidase/xanthine dehydrogenase, molybdopterin binding domain"/>
    <property type="match status" value="1"/>
</dbReference>
<dbReference type="InterPro" id="IPR036856">
    <property type="entry name" value="Ald_Oxase/Xan_DH_a/b_sf"/>
</dbReference>
<dbReference type="InterPro" id="IPR016208">
    <property type="entry name" value="Ald_Oxase/xanthine_DH-like"/>
</dbReference>
<dbReference type="InterPro" id="IPR005107">
    <property type="entry name" value="CO_DH_flav_C"/>
</dbReference>
<dbReference type="Pfam" id="PF02738">
    <property type="entry name" value="MoCoBD_1"/>
    <property type="match status" value="1"/>
</dbReference>
<dbReference type="Gene3D" id="3.30.390.50">
    <property type="entry name" value="CO dehydrogenase flavoprotein, C-terminal domain"/>
    <property type="match status" value="1"/>
</dbReference>
<proteinExistence type="predicted"/>
<evidence type="ECO:0000313" key="4">
    <source>
        <dbReference type="Proteomes" id="UP000694865"/>
    </source>
</evidence>
<feature type="non-terminal residue" evidence="5">
    <location>
        <position position="477"/>
    </location>
</feature>
<dbReference type="InterPro" id="IPR008274">
    <property type="entry name" value="AldOxase/xan_DH_MoCoBD1"/>
</dbReference>
<dbReference type="InterPro" id="IPR016169">
    <property type="entry name" value="FAD-bd_PCMH_sub2"/>
</dbReference>
<dbReference type="SUPFAM" id="SSF56176">
    <property type="entry name" value="FAD-binding/transporter-associated domain-like"/>
    <property type="match status" value="1"/>
</dbReference>
<dbReference type="Pfam" id="PF03450">
    <property type="entry name" value="CO_deh_flav_C"/>
    <property type="match status" value="1"/>
</dbReference>
<dbReference type="PANTHER" id="PTHR45444:SF3">
    <property type="entry name" value="XANTHINE DEHYDROGENASE"/>
    <property type="match status" value="1"/>
</dbReference>
<sequence length="477" mass="52078">SETKLFKALVESIETVEGVHTRNTATIGGHIALASITSDIIPLLTASGCDVTIIEISGQAEIIPMDKYLIRKNTLLNGNGLILSLFIPVSVKGQCCSGYWSDVPHRQHAAASNYLNAGMVATLKDDVIHDMRLCFGGIGSNGYLNTIGQNLVGSAWNDNLLKRVFTELDQLAAASKTITDYKASMMKSFFFKFYHQVMLKKNKLFSTDVIKSTKKRAIRGKQCWQEYTQGNVGNSVVHVSAKEQVTGDAQYLDDIPPRRDELFIGLVKSTCAHANIRSIDVNAAMSIEGVVRFVDYRDVPGSNLTGCLVHDEEIFAVNKVTCVGQIIGAIVAEDRHTARKAAGLVKVVYEQLEPIITFEEAFENNSFYHPHHELNHGDVHAGFSDSDDVISDEMRMGGQEHFYMETHCCLVTPIGRNGEMSIISSTQNTSLVQRTVASAIGVSANNVVCKVTRLGGGFGGKEFRPIMVATVCAVASH</sequence>
<comment type="cofactor">
    <cofactor evidence="1">
        <name>FAD</name>
        <dbReference type="ChEBI" id="CHEBI:57692"/>
    </cofactor>
</comment>
<dbReference type="Pfam" id="PF00941">
    <property type="entry name" value="FAD_binding_5"/>
    <property type="match status" value="1"/>
</dbReference>
<feature type="non-terminal residue" evidence="5">
    <location>
        <position position="1"/>
    </location>
</feature>